<dbReference type="InterPro" id="IPR003593">
    <property type="entry name" value="AAA+_ATPase"/>
</dbReference>
<dbReference type="InterPro" id="IPR027417">
    <property type="entry name" value="P-loop_NTPase"/>
</dbReference>
<comment type="caution">
    <text evidence="4">The sequence shown here is derived from an EMBL/GenBank/DDBJ whole genome shotgun (WGS) entry which is preliminary data.</text>
</comment>
<dbReference type="PANTHER" id="PTHR32071">
    <property type="entry name" value="TRANSCRIPTIONAL REGULATORY PROTEIN"/>
    <property type="match status" value="1"/>
</dbReference>
<accession>X1JUD8</accession>
<feature type="non-terminal residue" evidence="4">
    <location>
        <position position="139"/>
    </location>
</feature>
<protein>
    <recommendedName>
        <fullName evidence="3">Sigma-54 factor interaction domain-containing protein</fullName>
    </recommendedName>
</protein>
<dbReference type="GO" id="GO:0005524">
    <property type="term" value="F:ATP binding"/>
    <property type="evidence" value="ECO:0007669"/>
    <property type="project" value="UniProtKB-KW"/>
</dbReference>
<keyword evidence="2" id="KW-0067">ATP-binding</keyword>
<dbReference type="InterPro" id="IPR002078">
    <property type="entry name" value="Sigma_54_int"/>
</dbReference>
<dbReference type="SMART" id="SM00382">
    <property type="entry name" value="AAA"/>
    <property type="match status" value="1"/>
</dbReference>
<organism evidence="4">
    <name type="scientific">marine sediment metagenome</name>
    <dbReference type="NCBI Taxonomy" id="412755"/>
    <lineage>
        <taxon>unclassified sequences</taxon>
        <taxon>metagenomes</taxon>
        <taxon>ecological metagenomes</taxon>
    </lineage>
</organism>
<sequence length="139" mass="15471">ILGENGTGKELVARALHRNSLRKDEIFISVDLGSISETLFESELFGHEKGAFTDAKNEKAGRFEIASGGTLFLDEIANLTVPLQTKLLTVIEKKEVTRVGANNPLQVDVRLICATNNDIHRMVDDNTFRQDLLYRVNTV</sequence>
<evidence type="ECO:0000313" key="4">
    <source>
        <dbReference type="EMBL" id="GAH97697.1"/>
    </source>
</evidence>
<gene>
    <name evidence="4" type="ORF">S03H2_69471</name>
</gene>
<evidence type="ECO:0000256" key="1">
    <source>
        <dbReference type="ARBA" id="ARBA00022741"/>
    </source>
</evidence>
<dbReference type="FunFam" id="3.40.50.300:FF:000006">
    <property type="entry name" value="DNA-binding transcriptional regulator NtrC"/>
    <property type="match status" value="1"/>
</dbReference>
<dbReference type="PROSITE" id="PS00676">
    <property type="entry name" value="SIGMA54_INTERACT_2"/>
    <property type="match status" value="1"/>
</dbReference>
<reference evidence="4" key="1">
    <citation type="journal article" date="2014" name="Front. Microbiol.">
        <title>High frequency of phylogenetically diverse reductive dehalogenase-homologous genes in deep subseafloor sedimentary metagenomes.</title>
        <authorList>
            <person name="Kawai M."/>
            <person name="Futagami T."/>
            <person name="Toyoda A."/>
            <person name="Takaki Y."/>
            <person name="Nishi S."/>
            <person name="Hori S."/>
            <person name="Arai W."/>
            <person name="Tsubouchi T."/>
            <person name="Morono Y."/>
            <person name="Uchiyama I."/>
            <person name="Ito T."/>
            <person name="Fujiyama A."/>
            <person name="Inagaki F."/>
            <person name="Takami H."/>
        </authorList>
    </citation>
    <scope>NUCLEOTIDE SEQUENCE</scope>
    <source>
        <strain evidence="4">Expedition CK06-06</strain>
    </source>
</reference>
<dbReference type="CDD" id="cd00009">
    <property type="entry name" value="AAA"/>
    <property type="match status" value="1"/>
</dbReference>
<dbReference type="AlphaFoldDB" id="X1JUD8"/>
<dbReference type="PROSITE" id="PS50045">
    <property type="entry name" value="SIGMA54_INTERACT_4"/>
    <property type="match status" value="1"/>
</dbReference>
<dbReference type="PANTHER" id="PTHR32071:SF113">
    <property type="entry name" value="ALGINATE BIOSYNTHESIS TRANSCRIPTIONAL REGULATORY PROTEIN ALGB"/>
    <property type="match status" value="1"/>
</dbReference>
<name>X1JUD8_9ZZZZ</name>
<dbReference type="Gene3D" id="3.40.50.300">
    <property type="entry name" value="P-loop containing nucleotide triphosphate hydrolases"/>
    <property type="match status" value="1"/>
</dbReference>
<proteinExistence type="predicted"/>
<dbReference type="InterPro" id="IPR025943">
    <property type="entry name" value="Sigma_54_int_dom_ATP-bd_2"/>
</dbReference>
<feature type="domain" description="Sigma-54 factor interaction" evidence="3">
    <location>
        <begin position="1"/>
        <end position="139"/>
    </location>
</feature>
<dbReference type="GO" id="GO:0006355">
    <property type="term" value="P:regulation of DNA-templated transcription"/>
    <property type="evidence" value="ECO:0007669"/>
    <property type="project" value="InterPro"/>
</dbReference>
<dbReference type="Pfam" id="PF00158">
    <property type="entry name" value="Sigma54_activat"/>
    <property type="match status" value="1"/>
</dbReference>
<evidence type="ECO:0000256" key="2">
    <source>
        <dbReference type="ARBA" id="ARBA00022840"/>
    </source>
</evidence>
<evidence type="ECO:0000259" key="3">
    <source>
        <dbReference type="PROSITE" id="PS50045"/>
    </source>
</evidence>
<dbReference type="SUPFAM" id="SSF52540">
    <property type="entry name" value="P-loop containing nucleoside triphosphate hydrolases"/>
    <property type="match status" value="1"/>
</dbReference>
<keyword evidence="1" id="KW-0547">Nucleotide-binding</keyword>
<dbReference type="EMBL" id="BARU01045909">
    <property type="protein sequence ID" value="GAH97697.1"/>
    <property type="molecule type" value="Genomic_DNA"/>
</dbReference>
<feature type="non-terminal residue" evidence="4">
    <location>
        <position position="1"/>
    </location>
</feature>